<comment type="caution">
    <text evidence="2">The sequence shown here is derived from an EMBL/GenBank/DDBJ whole genome shotgun (WGS) entry which is preliminary data.</text>
</comment>
<keyword evidence="1" id="KW-0472">Membrane</keyword>
<reference evidence="2 3" key="1">
    <citation type="submission" date="2015-10" db="EMBL/GenBank/DDBJ databases">
        <title>Genome analyses suggest a sexual origin of heterokaryosis in a supposedly ancient asexual fungus.</title>
        <authorList>
            <person name="Ropars J."/>
            <person name="Sedzielewska K."/>
            <person name="Noel J."/>
            <person name="Charron P."/>
            <person name="Farinelli L."/>
            <person name="Marton T."/>
            <person name="Kruger M."/>
            <person name="Pelin A."/>
            <person name="Brachmann A."/>
            <person name="Corradi N."/>
        </authorList>
    </citation>
    <scope>NUCLEOTIDE SEQUENCE [LARGE SCALE GENOMIC DNA]</scope>
    <source>
        <strain evidence="2 3">A4</strain>
    </source>
</reference>
<evidence type="ECO:0000313" key="3">
    <source>
        <dbReference type="Proteomes" id="UP000234323"/>
    </source>
</evidence>
<gene>
    <name evidence="2" type="ORF">RhiirA4_480381</name>
</gene>
<keyword evidence="3" id="KW-1185">Reference proteome</keyword>
<organism evidence="2 3">
    <name type="scientific">Rhizophagus irregularis</name>
    <dbReference type="NCBI Taxonomy" id="588596"/>
    <lineage>
        <taxon>Eukaryota</taxon>
        <taxon>Fungi</taxon>
        <taxon>Fungi incertae sedis</taxon>
        <taxon>Mucoromycota</taxon>
        <taxon>Glomeromycotina</taxon>
        <taxon>Glomeromycetes</taxon>
        <taxon>Glomerales</taxon>
        <taxon>Glomeraceae</taxon>
        <taxon>Rhizophagus</taxon>
    </lineage>
</organism>
<name>A0A2I1HHU2_9GLOM</name>
<feature type="transmembrane region" description="Helical" evidence="1">
    <location>
        <begin position="25"/>
        <end position="43"/>
    </location>
</feature>
<evidence type="ECO:0000313" key="2">
    <source>
        <dbReference type="EMBL" id="PKY58455.1"/>
    </source>
</evidence>
<dbReference type="AlphaFoldDB" id="A0A2I1HHU2"/>
<dbReference type="Proteomes" id="UP000234323">
    <property type="component" value="Unassembled WGS sequence"/>
</dbReference>
<protein>
    <submittedName>
        <fullName evidence="2">Uncharacterized protein</fullName>
    </submittedName>
</protein>
<dbReference type="EMBL" id="LLXI01003018">
    <property type="protein sequence ID" value="PKY58455.1"/>
    <property type="molecule type" value="Genomic_DNA"/>
</dbReference>
<sequence>MKPDFKKSGSFGDVIRQGSLRTFDFLSFFSLFFGYSVPSALGFEVEFGKYRRDFDFRPPQVNTTHTNKSTSPRLDASTNELNSYIRQLEDTVTKLANRISVLEQDIPKRSGIEYDFGLGSSKIQALSLIIRSAVSFLGIGRSIFLDPG</sequence>
<accession>A0A2I1HHU2</accession>
<proteinExistence type="predicted"/>
<keyword evidence="1" id="KW-0812">Transmembrane</keyword>
<keyword evidence="1" id="KW-1133">Transmembrane helix</keyword>
<evidence type="ECO:0000256" key="1">
    <source>
        <dbReference type="SAM" id="Phobius"/>
    </source>
</evidence>